<keyword evidence="2" id="KW-0812">Transmembrane</keyword>
<feature type="transmembrane region" description="Helical" evidence="2">
    <location>
        <begin position="17"/>
        <end position="36"/>
    </location>
</feature>
<protein>
    <submittedName>
        <fullName evidence="3">Putative flagellar protein</fullName>
    </submittedName>
</protein>
<keyword evidence="2" id="KW-1133">Transmembrane helix</keyword>
<reference evidence="3" key="1">
    <citation type="journal article" date="2012" name="Appl. Environ. Microbiol.">
        <title>Salivaricin D, a Novel Intrinsically Trypsin-Resistant Lantibiotic from Streptococcus salivarius 5M6c Isolated from a Healthy Infant.</title>
        <authorList>
            <person name="Birri D.J."/>
            <person name="Brede D.A."/>
            <person name="Nes I.F."/>
        </authorList>
    </citation>
    <scope>NUCLEOTIDE SEQUENCE</scope>
    <source>
        <strain evidence="3">5M6c</strain>
    </source>
</reference>
<accession>H2D791</accession>
<dbReference type="EMBL" id="JN564797">
    <property type="protein sequence ID" value="AEX55196.1"/>
    <property type="molecule type" value="Genomic_DNA"/>
</dbReference>
<keyword evidence="2" id="KW-0472">Membrane</keyword>
<sequence>MNKVLENRKNSKYLRRGLLFVFLVVAYLFFVTSTFIQDSDILAHSQTMIGKEVKFKLSQATGEIKNYYVSKSRDVLIARITIKENPSTPLPLSASSYVVMTKTDTGQKEIPAYFGRMSTDGDMFVIIPKPSEETYSIIVANRDVATIDTDNKQSDNNITVFDPSDSDSITKILSDAEYDLGTNNDAVRKKSSEDKQTDTIAFNMTINPKLKEKAYQLTVLDVDHLLSEKDGKTYFNFEEYWKLVYKQPLVDKYTKKQKDLKDELSKINANIQNVQKTLDRNENDQNAQKRLSQLQEDLKANEEAMEKASVSLRNAQALEYQESYFNDYTTKMFYVGK</sequence>
<evidence type="ECO:0000313" key="3">
    <source>
        <dbReference type="EMBL" id="AEX55196.1"/>
    </source>
</evidence>
<keyword evidence="3" id="KW-0282">Flagellum</keyword>
<feature type="coiled-coil region" evidence="1">
    <location>
        <begin position="250"/>
        <end position="311"/>
    </location>
</feature>
<evidence type="ECO:0000256" key="1">
    <source>
        <dbReference type="SAM" id="Coils"/>
    </source>
</evidence>
<proteinExistence type="predicted"/>
<keyword evidence="3" id="KW-0969">Cilium</keyword>
<evidence type="ECO:0000256" key="2">
    <source>
        <dbReference type="SAM" id="Phobius"/>
    </source>
</evidence>
<keyword evidence="1" id="KW-0175">Coiled coil</keyword>
<keyword evidence="3" id="KW-0966">Cell projection</keyword>
<dbReference type="AlphaFoldDB" id="H2D791"/>
<organism evidence="3">
    <name type="scientific">Streptococcus salivarius</name>
    <dbReference type="NCBI Taxonomy" id="1304"/>
    <lineage>
        <taxon>Bacteria</taxon>
        <taxon>Bacillati</taxon>
        <taxon>Bacillota</taxon>
        <taxon>Bacilli</taxon>
        <taxon>Lactobacillales</taxon>
        <taxon>Streptococcaceae</taxon>
        <taxon>Streptococcus</taxon>
    </lineage>
</organism>
<name>H2D791_STRSL</name>